<dbReference type="InterPro" id="IPR013078">
    <property type="entry name" value="His_Pase_superF_clade-1"/>
</dbReference>
<dbReference type="EMBL" id="NRRV01000004">
    <property type="protein sequence ID" value="MBK1629711.1"/>
    <property type="molecule type" value="Genomic_DNA"/>
</dbReference>
<dbReference type="Proteomes" id="UP000748752">
    <property type="component" value="Unassembled WGS sequence"/>
</dbReference>
<name>A0ABS1CE13_9GAMM</name>
<gene>
    <name evidence="1" type="ORF">CKO31_02940</name>
</gene>
<accession>A0ABS1CE13</accession>
<evidence type="ECO:0008006" key="3">
    <source>
        <dbReference type="Google" id="ProtNLM"/>
    </source>
</evidence>
<protein>
    <recommendedName>
        <fullName evidence="3">Histidine phosphatase family protein</fullName>
    </recommendedName>
</protein>
<evidence type="ECO:0000313" key="2">
    <source>
        <dbReference type="Proteomes" id="UP000748752"/>
    </source>
</evidence>
<dbReference type="Pfam" id="PF00300">
    <property type="entry name" value="His_Phos_1"/>
    <property type="match status" value="1"/>
</dbReference>
<organism evidence="1 2">
    <name type="scientific">Thiohalocapsa halophila</name>
    <dbReference type="NCBI Taxonomy" id="69359"/>
    <lineage>
        <taxon>Bacteria</taxon>
        <taxon>Pseudomonadati</taxon>
        <taxon>Pseudomonadota</taxon>
        <taxon>Gammaproteobacteria</taxon>
        <taxon>Chromatiales</taxon>
        <taxon>Chromatiaceae</taxon>
        <taxon>Thiohalocapsa</taxon>
    </lineage>
</organism>
<reference evidence="1 2" key="1">
    <citation type="journal article" date="2020" name="Microorganisms">
        <title>Osmotic Adaptation and Compatible Solute Biosynthesis of Phototrophic Bacteria as Revealed from Genome Analyses.</title>
        <authorList>
            <person name="Imhoff J.F."/>
            <person name="Rahn T."/>
            <person name="Kunzel S."/>
            <person name="Keller A."/>
            <person name="Neulinger S.C."/>
        </authorList>
    </citation>
    <scope>NUCLEOTIDE SEQUENCE [LARGE SCALE GENOMIC DNA]</scope>
    <source>
        <strain evidence="1 2">DSM 6210</strain>
    </source>
</reference>
<keyword evidence="2" id="KW-1185">Reference proteome</keyword>
<proteinExistence type="predicted"/>
<sequence>MAWCRFCRRPCCWLRLRHCCWRRRPGCFAGNKLPTKGTAVKPVRTLTLLLGLLLFATGTARAQHGPLDETELWQLLRAGEAAVLMRHARAPGTDDPADFTLGDCTTQRNLSNAGRAQAKTIGKRLRANGIDAARVYSSQWCRCLDTARLLGLGAVEPFHGLNSFFRDRGAESERTAAALDLIQSQIRAGAPPLLLVTHQVNITALTDVLPASGEMVIVRPARGDAAARAQGDREPSLVVLGRIAAP</sequence>
<dbReference type="SUPFAM" id="SSF53254">
    <property type="entry name" value="Phosphoglycerate mutase-like"/>
    <property type="match status" value="1"/>
</dbReference>
<comment type="caution">
    <text evidence="1">The sequence shown here is derived from an EMBL/GenBank/DDBJ whole genome shotgun (WGS) entry which is preliminary data.</text>
</comment>
<evidence type="ECO:0000313" key="1">
    <source>
        <dbReference type="EMBL" id="MBK1629711.1"/>
    </source>
</evidence>
<dbReference type="CDD" id="cd07040">
    <property type="entry name" value="HP"/>
    <property type="match status" value="1"/>
</dbReference>
<dbReference type="InterPro" id="IPR029033">
    <property type="entry name" value="His_PPase_superfam"/>
</dbReference>
<dbReference type="Gene3D" id="3.40.50.1240">
    <property type="entry name" value="Phosphoglycerate mutase-like"/>
    <property type="match status" value="1"/>
</dbReference>